<keyword evidence="2" id="KW-1185">Reference proteome</keyword>
<proteinExistence type="predicted"/>
<reference evidence="1 2" key="1">
    <citation type="submission" date="2024-07" db="EMBL/GenBank/DDBJ databases">
        <title>Uliginosibacterium flavum JJ3220;KACC:17644.</title>
        <authorList>
            <person name="Kim M.K."/>
        </authorList>
    </citation>
    <scope>NUCLEOTIDE SEQUENCE [LARGE SCALE GENOMIC DNA]</scope>
    <source>
        <strain evidence="1 2">KACC:17644</strain>
    </source>
</reference>
<dbReference type="RefSeq" id="WP_354600778.1">
    <property type="nucleotide sequence ID" value="NZ_JBEWZI010000008.1"/>
</dbReference>
<organism evidence="1 2">
    <name type="scientific">Uliginosibacterium flavum</name>
    <dbReference type="NCBI Taxonomy" id="1396831"/>
    <lineage>
        <taxon>Bacteria</taxon>
        <taxon>Pseudomonadati</taxon>
        <taxon>Pseudomonadota</taxon>
        <taxon>Betaproteobacteria</taxon>
        <taxon>Rhodocyclales</taxon>
        <taxon>Zoogloeaceae</taxon>
        <taxon>Uliginosibacterium</taxon>
    </lineage>
</organism>
<evidence type="ECO:0000313" key="2">
    <source>
        <dbReference type="Proteomes" id="UP001549691"/>
    </source>
</evidence>
<dbReference type="EMBL" id="JBEWZI010000008">
    <property type="protein sequence ID" value="MET7014316.1"/>
    <property type="molecule type" value="Genomic_DNA"/>
</dbReference>
<sequence length="947" mass="103714">MQSGIAVFLTRPRHCFKNQIVHTQQKKHKGTHIMASCFPVTIIKSSRDIGKMYSLKEGSLEKEVRGSLSNGTERSISVTLADLSQRLREGNPSREALVLGQFADTDGAAQRFTTKSRATDGGLTRSRECIHWSPCTGLLGLDLDDSNFNSANEVRQAIVKLFPEFEAAGILVVSSSSSFISEGNTSLTSGRGWHVFIMLKNQSDISRLALIIKGRCWLADQAKYKVGKVGQALVAAQIDFCVFQPERLWYSFGAEMGVGLEQHRVIESFHHEASPLDTSCIADLTPTEHKQIEAIKRRERDKITSECGAKRAEWSERTARQMMDRGTSYEIAKETTRVAVVHQVLTPDFVLTTQDGQQILVSNLLENPKQWHGRYFHDPLEPEYRDGKGDIAVFLCVDGRCPVIYSHAHGGTKYRLQHQRTTVVLHEGEYDKAERTCAKSLGLTGEWFWMNESLVSIDGGGNAKRASLEQLRLLLENLCVFKKHRAGGNEPIRINAPDRLVTDILIMAGSFALPPLRNLVTGPCVLPDGRPMLTPGYDEATQTLGIQLSDQEWGIVDMQPDDAALFDALRVILGPIRLFPFSTPEDRAAFVATLATSAWRSACSTVPMAAFVAHTAGSGKTMLAELCGILGHSAPSLVSAGTLLEPDLDKLLFAKCLNGGGVVTLDNVKTGSEFGSATVSAYTTSSTISGRILGHSKTQTVANRMQIILTGNNIRVSCDNSRRCLLVRLSTNDENPALRKFPFIPTALVHKNRQAILAAFLTIYRGWKSANSPMPEDALGSFPEWDAIVRAPLAWLAQWVDQQATAGSLPIDIPTLADPIATLIDNMGTSPETERLRVLHDAWYESFGNKRTKAGDLISLWQNARCDQHGYLQPASTGELSGHTDALFDVLEQVAALNGKPNSRALGRWLAGLIGVVVAGRKLVDAGMREGSRVFSLERAGATLSEG</sequence>
<protein>
    <recommendedName>
        <fullName evidence="3">SF3 helicase domain-containing protein</fullName>
    </recommendedName>
</protein>
<comment type="caution">
    <text evidence="1">The sequence shown here is derived from an EMBL/GenBank/DDBJ whole genome shotgun (WGS) entry which is preliminary data.</text>
</comment>
<evidence type="ECO:0008006" key="3">
    <source>
        <dbReference type="Google" id="ProtNLM"/>
    </source>
</evidence>
<accession>A0ABV2TK59</accession>
<gene>
    <name evidence="1" type="ORF">ABXR19_08945</name>
</gene>
<evidence type="ECO:0000313" key="1">
    <source>
        <dbReference type="EMBL" id="MET7014316.1"/>
    </source>
</evidence>
<dbReference type="Proteomes" id="UP001549691">
    <property type="component" value="Unassembled WGS sequence"/>
</dbReference>
<name>A0ABV2TK59_9RHOO</name>